<dbReference type="Proteomes" id="UP001201701">
    <property type="component" value="Unassembled WGS sequence"/>
</dbReference>
<keyword evidence="1" id="KW-0472">Membrane</keyword>
<dbReference type="CDD" id="cd02234">
    <property type="entry name" value="cupin_BLR7677-like"/>
    <property type="match status" value="1"/>
</dbReference>
<comment type="caution">
    <text evidence="3">The sequence shown here is derived from an EMBL/GenBank/DDBJ whole genome shotgun (WGS) entry which is preliminary data.</text>
</comment>
<dbReference type="InterPro" id="IPR014710">
    <property type="entry name" value="RmlC-like_jellyroll"/>
</dbReference>
<proteinExistence type="predicted"/>
<evidence type="ECO:0000313" key="3">
    <source>
        <dbReference type="EMBL" id="MCG7504212.1"/>
    </source>
</evidence>
<feature type="transmembrane region" description="Helical" evidence="1">
    <location>
        <begin position="20"/>
        <end position="40"/>
    </location>
</feature>
<accession>A0ABS9Q9Y1</accession>
<evidence type="ECO:0000256" key="1">
    <source>
        <dbReference type="SAM" id="Phobius"/>
    </source>
</evidence>
<evidence type="ECO:0000313" key="4">
    <source>
        <dbReference type="Proteomes" id="UP001201701"/>
    </source>
</evidence>
<dbReference type="InterPro" id="IPR011051">
    <property type="entry name" value="RmlC_Cupin_sf"/>
</dbReference>
<sequence>MSSQVFNNPPPHSLSKRRYLIALVAVVTAGAILAGLYVAIQDPQPTAMHMAEGSAPAAASSRPATEIKPISCTPLPDIPGKAVTVAIVDFPPDAYTPRHRHPGNVTAFVLKGTLKSQLAGEPPMTYTEGQSWFEPTGAIHLFAENASKTEPASLLAMFVADENCGPLTVLLPDDHDGHAD</sequence>
<reference evidence="3 4" key="1">
    <citation type="submission" date="2022-02" db="EMBL/GenBank/DDBJ databases">
        <title>Draft genome sequence of Mezorhizobium retamae strain IRAMC:0171 isolated from Retama raetam nodules.</title>
        <authorList>
            <person name="Bengaied R."/>
            <person name="Sbissi I."/>
            <person name="Huber K."/>
            <person name="Ghodbane F."/>
            <person name="Nouioui I."/>
            <person name="Tarhouni M."/>
            <person name="Gtari M."/>
        </authorList>
    </citation>
    <scope>NUCLEOTIDE SEQUENCE [LARGE SCALE GENOMIC DNA]</scope>
    <source>
        <strain evidence="3 4">IRAMC:0171</strain>
    </source>
</reference>
<feature type="domain" description="Cupin type-2" evidence="2">
    <location>
        <begin position="87"/>
        <end position="157"/>
    </location>
</feature>
<dbReference type="Gene3D" id="2.60.120.10">
    <property type="entry name" value="Jelly Rolls"/>
    <property type="match status" value="1"/>
</dbReference>
<name>A0ABS9Q9Y1_9HYPH</name>
<keyword evidence="4" id="KW-1185">Reference proteome</keyword>
<keyword evidence="1" id="KW-1133">Transmembrane helix</keyword>
<organism evidence="3 4">
    <name type="scientific">Mesorhizobium retamae</name>
    <dbReference type="NCBI Taxonomy" id="2912854"/>
    <lineage>
        <taxon>Bacteria</taxon>
        <taxon>Pseudomonadati</taxon>
        <taxon>Pseudomonadota</taxon>
        <taxon>Alphaproteobacteria</taxon>
        <taxon>Hyphomicrobiales</taxon>
        <taxon>Phyllobacteriaceae</taxon>
        <taxon>Mesorhizobium</taxon>
    </lineage>
</organism>
<dbReference type="PANTHER" id="PTHR38599">
    <property type="entry name" value="CUPIN DOMAIN PROTEIN (AFU_ORTHOLOGUE AFUA_3G13620)"/>
    <property type="match status" value="1"/>
</dbReference>
<dbReference type="RefSeq" id="WP_239362267.1">
    <property type="nucleotide sequence ID" value="NZ_JAKREW010000002.1"/>
</dbReference>
<dbReference type="Pfam" id="PF07883">
    <property type="entry name" value="Cupin_2"/>
    <property type="match status" value="1"/>
</dbReference>
<dbReference type="InterPro" id="IPR013096">
    <property type="entry name" value="Cupin_2"/>
</dbReference>
<evidence type="ECO:0000259" key="2">
    <source>
        <dbReference type="Pfam" id="PF07883"/>
    </source>
</evidence>
<dbReference type="SUPFAM" id="SSF51182">
    <property type="entry name" value="RmlC-like cupins"/>
    <property type="match status" value="1"/>
</dbReference>
<protein>
    <submittedName>
        <fullName evidence="3">Cupin domain-containing protein</fullName>
    </submittedName>
</protein>
<keyword evidence="1" id="KW-0812">Transmembrane</keyword>
<dbReference type="EMBL" id="JAKREW010000002">
    <property type="protein sequence ID" value="MCG7504212.1"/>
    <property type="molecule type" value="Genomic_DNA"/>
</dbReference>
<dbReference type="PANTHER" id="PTHR38599:SF1">
    <property type="entry name" value="CUPIN DOMAIN PROTEIN (AFU_ORTHOLOGUE AFUA_3G13620)"/>
    <property type="match status" value="1"/>
</dbReference>
<gene>
    <name evidence="3" type="ORF">L4923_04185</name>
</gene>